<dbReference type="CDD" id="cd00093">
    <property type="entry name" value="HTH_XRE"/>
    <property type="match status" value="1"/>
</dbReference>
<dbReference type="InterPro" id="IPR001387">
    <property type="entry name" value="Cro/C1-type_HTH"/>
</dbReference>
<evidence type="ECO:0000313" key="3">
    <source>
        <dbReference type="EMBL" id="ENN86634.1"/>
    </source>
</evidence>
<organism evidence="3 4">
    <name type="scientific">Rhizobium freirei PRF 81</name>
    <dbReference type="NCBI Taxonomy" id="363754"/>
    <lineage>
        <taxon>Bacteria</taxon>
        <taxon>Pseudomonadati</taxon>
        <taxon>Pseudomonadota</taxon>
        <taxon>Alphaproteobacteria</taxon>
        <taxon>Hyphomicrobiales</taxon>
        <taxon>Rhizobiaceae</taxon>
        <taxon>Rhizobium/Agrobacterium group</taxon>
        <taxon>Rhizobium</taxon>
    </lineage>
</organism>
<evidence type="ECO:0000256" key="1">
    <source>
        <dbReference type="SAM" id="Phobius"/>
    </source>
</evidence>
<dbReference type="STRING" id="363754.RHSP_83625"/>
<evidence type="ECO:0000313" key="4">
    <source>
        <dbReference type="Proteomes" id="UP000012429"/>
    </source>
</evidence>
<protein>
    <recommendedName>
        <fullName evidence="2">HTH cro/C1-type domain-containing protein</fullName>
    </recommendedName>
</protein>
<gene>
    <name evidence="3" type="ORF">RHSP_83625</name>
</gene>
<dbReference type="GO" id="GO:0003677">
    <property type="term" value="F:DNA binding"/>
    <property type="evidence" value="ECO:0007669"/>
    <property type="project" value="InterPro"/>
</dbReference>
<dbReference type="EMBL" id="AQHN01000065">
    <property type="protein sequence ID" value="ENN86634.1"/>
    <property type="molecule type" value="Genomic_DNA"/>
</dbReference>
<dbReference type="Proteomes" id="UP000012429">
    <property type="component" value="Unassembled WGS sequence"/>
</dbReference>
<accession>N6U1X1</accession>
<evidence type="ECO:0000259" key="2">
    <source>
        <dbReference type="PROSITE" id="PS50943"/>
    </source>
</evidence>
<dbReference type="InterPro" id="IPR010982">
    <property type="entry name" value="Lambda_DNA-bd_dom_sf"/>
</dbReference>
<keyword evidence="1" id="KW-0812">Transmembrane</keyword>
<dbReference type="SMART" id="SM00530">
    <property type="entry name" value="HTH_XRE"/>
    <property type="match status" value="1"/>
</dbReference>
<dbReference type="SUPFAM" id="SSF47413">
    <property type="entry name" value="lambda repressor-like DNA-binding domains"/>
    <property type="match status" value="1"/>
</dbReference>
<keyword evidence="1" id="KW-0472">Membrane</keyword>
<keyword evidence="1" id="KW-1133">Transmembrane helix</keyword>
<proteinExistence type="predicted"/>
<feature type="domain" description="HTH cro/C1-type" evidence="2">
    <location>
        <begin position="48"/>
        <end position="102"/>
    </location>
</feature>
<comment type="caution">
    <text evidence="3">The sequence shown here is derived from an EMBL/GenBank/DDBJ whole genome shotgun (WGS) entry which is preliminary data.</text>
</comment>
<dbReference type="AlphaFoldDB" id="N6U1X1"/>
<reference evidence="3 4" key="1">
    <citation type="journal article" date="2012" name="BMC Genomics">
        <title>Genomic basis of broad host range and environmental adaptability of Rhizobium tropici CIAT 899 and Rhizobium sp. PRF 81 which are used in inoculants for common bean (Phaseolus vulgaris L.).</title>
        <authorList>
            <person name="Ormeno-Orrillo E."/>
            <person name="Menna P."/>
            <person name="Almeida L.G."/>
            <person name="Ollero F.J."/>
            <person name="Nicolas M.F."/>
            <person name="Pains Rodrigues E."/>
            <person name="Shigueyoshi Nakatani A."/>
            <person name="Silva Batista J.S."/>
            <person name="Oliveira Chueire L.M."/>
            <person name="Souza R.C."/>
            <person name="Ribeiro Vasconcelos A.T."/>
            <person name="Megias M."/>
            <person name="Hungria M."/>
            <person name="Martinez-Romero E."/>
        </authorList>
    </citation>
    <scope>NUCLEOTIDE SEQUENCE [LARGE SCALE GENOMIC DNA]</scope>
    <source>
        <strain evidence="3 4">PRF 81</strain>
    </source>
</reference>
<dbReference type="Pfam" id="PF01381">
    <property type="entry name" value="HTH_3"/>
    <property type="match status" value="1"/>
</dbReference>
<keyword evidence="4" id="KW-1185">Reference proteome</keyword>
<feature type="transmembrane region" description="Helical" evidence="1">
    <location>
        <begin position="12"/>
        <end position="30"/>
    </location>
</feature>
<dbReference type="PATRIC" id="fig|363754.4.peg.3616"/>
<dbReference type="PROSITE" id="PS50943">
    <property type="entry name" value="HTH_CROC1"/>
    <property type="match status" value="1"/>
</dbReference>
<dbReference type="Gene3D" id="1.10.260.40">
    <property type="entry name" value="lambda repressor-like DNA-binding domains"/>
    <property type="match status" value="1"/>
</dbReference>
<name>N6U1X1_9HYPH</name>
<sequence>MKLFSDTDLYIRVALPYGIVYILSCISPIMRYRIMIVAYKTEHITQQLRAAREGQKVSQRELSARSGLTQSHISQIERGTMEPGLGSLVDVARALDLEIVLAPKKLMPAIRNILESSSASNDVLTSDQRKLVARLERSSAQYGYGVGTSADADAFKDSLGLLRHLPLTPDELDILRRAANRLENSQTDKMSRQEMGAIVREIRQLRNAAVHRDRDDAIPRSAYALDEEDDDA</sequence>